<evidence type="ECO:0000256" key="7">
    <source>
        <dbReference type="ARBA" id="ARBA00023242"/>
    </source>
</evidence>
<keyword evidence="7" id="KW-0539">Nucleus</keyword>
<feature type="region of interest" description="Disordered" evidence="8">
    <location>
        <begin position="697"/>
        <end position="789"/>
    </location>
</feature>
<keyword evidence="12" id="KW-1185">Reference proteome</keyword>
<dbReference type="Pfam" id="PF22379">
    <property type="entry name" value="OB_MCM10"/>
    <property type="match status" value="1"/>
</dbReference>
<evidence type="ECO:0000259" key="9">
    <source>
        <dbReference type="Pfam" id="PF09329"/>
    </source>
</evidence>
<name>A0AAD6GV25_9EURO</name>
<evidence type="ECO:0000259" key="10">
    <source>
        <dbReference type="Pfam" id="PF22379"/>
    </source>
</evidence>
<dbReference type="AlphaFoldDB" id="A0AAD6GV25"/>
<dbReference type="InterPro" id="IPR040184">
    <property type="entry name" value="Mcm10"/>
</dbReference>
<comment type="caution">
    <text evidence="11">The sequence shown here is derived from an EMBL/GenBank/DDBJ whole genome shotgun (WGS) entry which is preliminary data.</text>
</comment>
<dbReference type="GO" id="GO:0006270">
    <property type="term" value="P:DNA replication initiation"/>
    <property type="evidence" value="ECO:0007669"/>
    <property type="project" value="InterPro"/>
</dbReference>
<organism evidence="11 12">
    <name type="scientific">Penicillium hetheringtonii</name>
    <dbReference type="NCBI Taxonomy" id="911720"/>
    <lineage>
        <taxon>Eukaryota</taxon>
        <taxon>Fungi</taxon>
        <taxon>Dikarya</taxon>
        <taxon>Ascomycota</taxon>
        <taxon>Pezizomycotina</taxon>
        <taxon>Eurotiomycetes</taxon>
        <taxon>Eurotiomycetidae</taxon>
        <taxon>Eurotiales</taxon>
        <taxon>Aspergillaceae</taxon>
        <taxon>Penicillium</taxon>
    </lineage>
</organism>
<keyword evidence="3" id="KW-0235">DNA replication</keyword>
<protein>
    <recommendedName>
        <fullName evidence="13">Zinc finger Mcm10/DnaG-type domain-containing protein</fullName>
    </recommendedName>
</protein>
<evidence type="ECO:0000256" key="1">
    <source>
        <dbReference type="ARBA" id="ARBA00004123"/>
    </source>
</evidence>
<proteinExistence type="inferred from homology"/>
<evidence type="ECO:0000256" key="6">
    <source>
        <dbReference type="ARBA" id="ARBA00022833"/>
    </source>
</evidence>
<dbReference type="Proteomes" id="UP001216150">
    <property type="component" value="Unassembled WGS sequence"/>
</dbReference>
<feature type="compositionally biased region" description="Low complexity" evidence="8">
    <location>
        <begin position="139"/>
        <end position="153"/>
    </location>
</feature>
<dbReference type="GO" id="GO:0003697">
    <property type="term" value="F:single-stranded DNA binding"/>
    <property type="evidence" value="ECO:0007669"/>
    <property type="project" value="InterPro"/>
</dbReference>
<dbReference type="InterPro" id="IPR012340">
    <property type="entry name" value="NA-bd_OB-fold"/>
</dbReference>
<evidence type="ECO:0000256" key="4">
    <source>
        <dbReference type="ARBA" id="ARBA00022723"/>
    </source>
</evidence>
<feature type="compositionally biased region" description="Acidic residues" evidence="8">
    <location>
        <begin position="86"/>
        <end position="100"/>
    </location>
</feature>
<dbReference type="FunFam" id="2.40.50.140:FF:000174">
    <property type="entry name" value="DNA replication licensing factor mcm10"/>
    <property type="match status" value="1"/>
</dbReference>
<feature type="domain" description="Zinc finger Mcm10/DnaG-type" evidence="9">
    <location>
        <begin position="546"/>
        <end position="591"/>
    </location>
</feature>
<dbReference type="InterPro" id="IPR055065">
    <property type="entry name" value="OB_MCM10"/>
</dbReference>
<evidence type="ECO:0000256" key="5">
    <source>
        <dbReference type="ARBA" id="ARBA00022771"/>
    </source>
</evidence>
<comment type="similarity">
    <text evidence="2">Belongs to the MCM10 family.</text>
</comment>
<feature type="compositionally biased region" description="Polar residues" evidence="8">
    <location>
        <begin position="336"/>
        <end position="354"/>
    </location>
</feature>
<feature type="compositionally biased region" description="Pro residues" evidence="8">
    <location>
        <begin position="305"/>
        <end position="314"/>
    </location>
</feature>
<feature type="region of interest" description="Disordered" evidence="8">
    <location>
        <begin position="607"/>
        <end position="649"/>
    </location>
</feature>
<evidence type="ECO:0000256" key="3">
    <source>
        <dbReference type="ARBA" id="ARBA00022705"/>
    </source>
</evidence>
<evidence type="ECO:0000313" key="11">
    <source>
        <dbReference type="EMBL" id="KAJ5591163.1"/>
    </source>
</evidence>
<feature type="compositionally biased region" description="Polar residues" evidence="8">
    <location>
        <begin position="217"/>
        <end position="227"/>
    </location>
</feature>
<dbReference type="PANTHER" id="PTHR13454:SF11">
    <property type="entry name" value="PROTEIN MCM10 HOMOLOG"/>
    <property type="match status" value="1"/>
</dbReference>
<evidence type="ECO:0008006" key="13">
    <source>
        <dbReference type="Google" id="ProtNLM"/>
    </source>
</evidence>
<feature type="compositionally biased region" description="Basic and acidic residues" evidence="8">
    <location>
        <begin position="52"/>
        <end position="62"/>
    </location>
</feature>
<dbReference type="EMBL" id="JAQJAC010000003">
    <property type="protein sequence ID" value="KAJ5591163.1"/>
    <property type="molecule type" value="Genomic_DNA"/>
</dbReference>
<dbReference type="Pfam" id="PF09329">
    <property type="entry name" value="zf-primase"/>
    <property type="match status" value="1"/>
</dbReference>
<dbReference type="PANTHER" id="PTHR13454">
    <property type="entry name" value="PROTEIN MCM10 HOMOLOG"/>
    <property type="match status" value="1"/>
</dbReference>
<feature type="domain" description="MCM10 OB-fold" evidence="10">
    <location>
        <begin position="390"/>
        <end position="538"/>
    </location>
</feature>
<feature type="region of interest" description="Disordered" evidence="8">
    <location>
        <begin position="115"/>
        <end position="385"/>
    </location>
</feature>
<dbReference type="GO" id="GO:0008270">
    <property type="term" value="F:zinc ion binding"/>
    <property type="evidence" value="ECO:0007669"/>
    <property type="project" value="UniProtKB-KW"/>
</dbReference>
<evidence type="ECO:0000256" key="8">
    <source>
        <dbReference type="SAM" id="MobiDB-lite"/>
    </source>
</evidence>
<dbReference type="InterPro" id="IPR015408">
    <property type="entry name" value="Znf_Mcm10/DnaG"/>
</dbReference>
<keyword evidence="5" id="KW-0863">Zinc-finger</keyword>
<feature type="region of interest" description="Disordered" evidence="8">
    <location>
        <begin position="29"/>
        <end position="103"/>
    </location>
</feature>
<dbReference type="GO" id="GO:0003688">
    <property type="term" value="F:DNA replication origin binding"/>
    <property type="evidence" value="ECO:0007669"/>
    <property type="project" value="TreeGrafter"/>
</dbReference>
<reference evidence="11 12" key="1">
    <citation type="journal article" date="2023" name="IMA Fungus">
        <title>Comparative genomic study of the Penicillium genus elucidates a diverse pangenome and 15 lateral gene transfer events.</title>
        <authorList>
            <person name="Petersen C."/>
            <person name="Sorensen T."/>
            <person name="Nielsen M.R."/>
            <person name="Sondergaard T.E."/>
            <person name="Sorensen J.L."/>
            <person name="Fitzpatrick D.A."/>
            <person name="Frisvad J.C."/>
            <person name="Nielsen K.L."/>
        </authorList>
    </citation>
    <scope>NUCLEOTIDE SEQUENCE [LARGE SCALE GENOMIC DNA]</scope>
    <source>
        <strain evidence="11 12">IBT 29057</strain>
    </source>
</reference>
<keyword evidence="4" id="KW-0479">Metal-binding</keyword>
<feature type="compositionally biased region" description="Basic and acidic residues" evidence="8">
    <location>
        <begin position="607"/>
        <end position="625"/>
    </location>
</feature>
<feature type="compositionally biased region" description="Basic and acidic residues" evidence="8">
    <location>
        <begin position="252"/>
        <end position="278"/>
    </location>
</feature>
<sequence length="811" mass="89804">MCGPGPCKVIPRISTIALSLTAPFIQTSVGDGAWPPQSPRDALLSSPGGRRKYQDFQNRRELQPSPLKRSNTTPNFRSKASRVLDEGEDEGEDGEEDEETLQLRLAEIQARLKLKQLQKSRGRSDSANSNTEDGESKFARPASALASSSRALAHNSDPRSPQSAQRRARTDEVQVPVSPQKREAPAADPWSPRRYQMGIDKGWKANDVSLKRPPRPTSQLGTRSGAMSRSGDIHSPRPQTSPGIGGLNRIKSFSERMAEGRAAEKSRLERVERAERVQANRSSAFQLDQAEVEAFRSAAADQKYSPPPSGPRQPEPQHFSREEIMRSLSKPAGIKRSQTTPNLKEPPGSNNRQSGMRHHFTQADKSSPYKDEATSGDGITQPDSSKFESYSNLHLANRILPHSFLNRNLNGKKVLRIPDLLRKVKAPSFELPEDIDTDFVVFGVIASKSNPRYVKTQGNVTQKEVDPYDEGRNNTDKYLVITLTDLKWTIDLFLFETAYTRYYKMSEGTVIAILNPIIMPPPKHKTDTNRFSLSLNSSDDKVLEVGYARDIGFCKAVRKDGKTCQSWVDARKTEFCDFHVDIQVRRTQGKRMGVNSSLDFMDDKRKSWTRDPTAKKKSDGPRFDGESQSVYYITPGTKSTGGGRSFHPSAGNGSAAALIDAHDDPFLASGMLGRGQESKEERLRRRLATQQRELDITRKLVTGRSGPAADYLRTRTGNENSKGEESPKASKSPPMSSTFNLSGMGKANNVRLSPMKRAHGKPHGSGVKKTRFITSKGIREAGRESLGVGAEVAEGGRRVLSDDDDDELDII</sequence>
<keyword evidence="6" id="KW-0862">Zinc</keyword>
<gene>
    <name evidence="11" type="ORF">N7450_005135</name>
</gene>
<dbReference type="GO" id="GO:0043596">
    <property type="term" value="C:nuclear replication fork"/>
    <property type="evidence" value="ECO:0007669"/>
    <property type="project" value="TreeGrafter"/>
</dbReference>
<accession>A0AAD6GV25</accession>
<feature type="compositionally biased region" description="Basic residues" evidence="8">
    <location>
        <begin position="754"/>
        <end position="771"/>
    </location>
</feature>
<evidence type="ECO:0000256" key="2">
    <source>
        <dbReference type="ARBA" id="ARBA00009679"/>
    </source>
</evidence>
<evidence type="ECO:0000313" key="12">
    <source>
        <dbReference type="Proteomes" id="UP001216150"/>
    </source>
</evidence>
<feature type="compositionally biased region" description="Polar residues" evidence="8">
    <location>
        <begin position="68"/>
        <end position="78"/>
    </location>
</feature>
<comment type="subcellular location">
    <subcellularLocation>
        <location evidence="1">Nucleus</location>
    </subcellularLocation>
</comment>
<dbReference type="Gene3D" id="2.40.50.140">
    <property type="entry name" value="Nucleic acid-binding proteins"/>
    <property type="match status" value="1"/>
</dbReference>